<name>A0A1B2DFX9_9BACL</name>
<dbReference type="Pfam" id="PF04237">
    <property type="entry name" value="YjbR"/>
    <property type="match status" value="1"/>
</dbReference>
<accession>A0A1B2DFX9</accession>
<organism evidence="1">
    <name type="scientific">Paenibacillus sp. BIHB 4019</name>
    <dbReference type="NCBI Taxonomy" id="1870819"/>
    <lineage>
        <taxon>Bacteria</taxon>
        <taxon>Bacillati</taxon>
        <taxon>Bacillota</taxon>
        <taxon>Bacilli</taxon>
        <taxon>Bacillales</taxon>
        <taxon>Paenibacillaceae</taxon>
        <taxon>Paenibacillus</taxon>
    </lineage>
</organism>
<proteinExistence type="predicted"/>
<evidence type="ECO:0000313" key="1">
    <source>
        <dbReference type="EMBL" id="ANY66595.1"/>
    </source>
</evidence>
<dbReference type="PANTHER" id="PTHR35145:SF1">
    <property type="entry name" value="CYTOPLASMIC PROTEIN"/>
    <property type="match status" value="1"/>
</dbReference>
<dbReference type="Gene3D" id="3.90.1150.30">
    <property type="match status" value="1"/>
</dbReference>
<protein>
    <submittedName>
        <fullName evidence="1">MmcQ-like protein</fullName>
    </submittedName>
</protein>
<gene>
    <name evidence="1" type="ORF">BBD42_09100</name>
</gene>
<sequence>MEHYVEFCLGKKGAYEDYPFGPEALVMKVEGKMFALISDDRKSISLKCDPVIAENLREQHAAVIPGYHMNKKHWNTVLLDGSLEQDEVESMITHSYELVVKSLPKAVRESLSGS</sequence>
<dbReference type="EMBL" id="CP016808">
    <property type="protein sequence ID" value="ANY66595.1"/>
    <property type="molecule type" value="Genomic_DNA"/>
</dbReference>
<dbReference type="AlphaFoldDB" id="A0A1B2DFX9"/>
<dbReference type="PANTHER" id="PTHR35145">
    <property type="entry name" value="CYTOPLASMIC PROTEIN-RELATED"/>
    <property type="match status" value="1"/>
</dbReference>
<dbReference type="RefSeq" id="WP_099517883.1">
    <property type="nucleotide sequence ID" value="NZ_CP016808.1"/>
</dbReference>
<dbReference type="InterPro" id="IPR058532">
    <property type="entry name" value="YjbR/MT2646/Rv2570-like"/>
</dbReference>
<dbReference type="InterPro" id="IPR007351">
    <property type="entry name" value="YjbR"/>
</dbReference>
<reference evidence="1" key="1">
    <citation type="submission" date="2016-08" db="EMBL/GenBank/DDBJ databases">
        <title>Complete Genome Seqeunce of Paenibacillus sp. BIHB 4019 from tea rhizoplane.</title>
        <authorList>
            <person name="Thakur R."/>
            <person name="Swarnkar M.K."/>
            <person name="Gulati A."/>
        </authorList>
    </citation>
    <scope>NUCLEOTIDE SEQUENCE [LARGE SCALE GENOMIC DNA]</scope>
    <source>
        <strain evidence="1">BIHB4019</strain>
    </source>
</reference>
<dbReference type="SUPFAM" id="SSF142906">
    <property type="entry name" value="YjbR-like"/>
    <property type="match status" value="1"/>
</dbReference>
<dbReference type="InterPro" id="IPR038056">
    <property type="entry name" value="YjbR-like_sf"/>
</dbReference>